<dbReference type="Gene3D" id="3.40.50.1820">
    <property type="entry name" value="alpha/beta hydrolase"/>
    <property type="match status" value="1"/>
</dbReference>
<dbReference type="GO" id="GO:0016787">
    <property type="term" value="F:hydrolase activity"/>
    <property type="evidence" value="ECO:0007669"/>
    <property type="project" value="UniProtKB-KW"/>
</dbReference>
<evidence type="ECO:0000259" key="1">
    <source>
        <dbReference type="Pfam" id="PF12697"/>
    </source>
</evidence>
<keyword evidence="3" id="KW-1185">Reference proteome</keyword>
<organism evidence="2 3">
    <name type="scientific">Hahella chejuensis (strain KCTC 2396)</name>
    <dbReference type="NCBI Taxonomy" id="349521"/>
    <lineage>
        <taxon>Bacteria</taxon>
        <taxon>Pseudomonadati</taxon>
        <taxon>Pseudomonadota</taxon>
        <taxon>Gammaproteobacteria</taxon>
        <taxon>Oceanospirillales</taxon>
        <taxon>Hahellaceae</taxon>
        <taxon>Hahella</taxon>
    </lineage>
</organism>
<dbReference type="EMBL" id="CP000155">
    <property type="protein sequence ID" value="ABC32038.1"/>
    <property type="molecule type" value="Genomic_DNA"/>
</dbReference>
<dbReference type="Proteomes" id="UP000000238">
    <property type="component" value="Chromosome"/>
</dbReference>
<evidence type="ECO:0000313" key="3">
    <source>
        <dbReference type="Proteomes" id="UP000000238"/>
    </source>
</evidence>
<dbReference type="RefSeq" id="WP_011399102.1">
    <property type="nucleotide sequence ID" value="NC_007645.1"/>
</dbReference>
<dbReference type="AlphaFoldDB" id="Q2SBD6"/>
<protein>
    <submittedName>
        <fullName evidence="2">Predicted Hydrolase or acyltransferase (Alpha/beta hydrolase superfamily)</fullName>
    </submittedName>
</protein>
<dbReference type="InterPro" id="IPR029058">
    <property type="entry name" value="AB_hydrolase_fold"/>
</dbReference>
<dbReference type="eggNOG" id="COG2267">
    <property type="taxonomic scope" value="Bacteria"/>
</dbReference>
<keyword evidence="2" id="KW-0012">Acyltransferase</keyword>
<keyword evidence="2" id="KW-0808">Transferase</keyword>
<dbReference type="GO" id="GO:0016746">
    <property type="term" value="F:acyltransferase activity"/>
    <property type="evidence" value="ECO:0007669"/>
    <property type="project" value="UniProtKB-KW"/>
</dbReference>
<feature type="domain" description="AB hydrolase-1" evidence="1">
    <location>
        <begin position="41"/>
        <end position="224"/>
    </location>
</feature>
<dbReference type="InterPro" id="IPR000073">
    <property type="entry name" value="AB_hydrolase_1"/>
</dbReference>
<proteinExistence type="predicted"/>
<name>Q2SBD6_HAHCH</name>
<evidence type="ECO:0000313" key="2">
    <source>
        <dbReference type="EMBL" id="ABC32038.1"/>
    </source>
</evidence>
<dbReference type="Pfam" id="PF12697">
    <property type="entry name" value="Abhydrolase_6"/>
    <property type="match status" value="1"/>
</dbReference>
<dbReference type="SUPFAM" id="SSF53474">
    <property type="entry name" value="alpha/beta-Hydrolases"/>
    <property type="match status" value="1"/>
</dbReference>
<dbReference type="KEGG" id="hch:HCH_05369"/>
<reference evidence="2 3" key="1">
    <citation type="journal article" date="2005" name="Nucleic Acids Res.">
        <title>Genomic blueprint of Hahella chejuensis, a marine microbe producing an algicidal agent.</title>
        <authorList>
            <person name="Jeong H."/>
            <person name="Yim J.H."/>
            <person name="Lee C."/>
            <person name="Choi S.-H."/>
            <person name="Park Y.K."/>
            <person name="Yoon S.H."/>
            <person name="Hur C.-G."/>
            <person name="Kang H.-Y."/>
            <person name="Kim D."/>
            <person name="Lee H.H."/>
            <person name="Park K.H."/>
            <person name="Park S.-H."/>
            <person name="Park H.-S."/>
            <person name="Lee H.K."/>
            <person name="Oh T.K."/>
            <person name="Kim J.F."/>
        </authorList>
    </citation>
    <scope>NUCLEOTIDE SEQUENCE [LARGE SCALE GENOMIC DNA]</scope>
    <source>
        <strain evidence="2 3">KCTC 2396</strain>
    </source>
</reference>
<keyword evidence="2" id="KW-0378">Hydrolase</keyword>
<dbReference type="HOGENOM" id="CLU_020336_12_2_6"/>
<accession>Q2SBD6</accession>
<dbReference type="STRING" id="349521.HCH_05369"/>
<dbReference type="ESTHER" id="hahch-q2sbd6">
    <property type="family name" value="6_AlphaBeta_hydrolase"/>
</dbReference>
<gene>
    <name evidence="2" type="ordered locus">HCH_05369</name>
</gene>
<sequence>MPDGRIDSVHLIGGWAQPQAALEPLAQALGGISVVTTWTLSDSYAALTRRLSAQWNERTLIVGWSLGGSLAIRRLAAENLKVARLALVACNPFFAGDSGWPGVGLELLDGFADDLNSDRVRLLRRFNLLQTQGAAAARAQARQTLNFASAIESWSEQQLSASLEWLRSWDLRDELAYLDVPVTHFLGEADAIAPVALAQCLQQNYPCHQVEIVGGMSHFPDAEASRFIAESLQSG</sequence>
<dbReference type="OrthoDB" id="9780744at2"/>